<accession>A0A1H3LPM7</accession>
<dbReference type="RefSeq" id="WP_019596543.1">
    <property type="nucleotide sequence ID" value="NZ_FNQC01000002.1"/>
</dbReference>
<keyword evidence="3" id="KW-0663">Pyridoxal phosphate</keyword>
<name>A0A1H3LPM7_9BACT</name>
<evidence type="ECO:0000256" key="2">
    <source>
        <dbReference type="ARBA" id="ARBA00022679"/>
    </source>
</evidence>
<comment type="cofactor">
    <cofactor evidence="1">
        <name>pyridoxal 5'-phosphate</name>
        <dbReference type="ChEBI" id="CHEBI:597326"/>
    </cofactor>
</comment>
<evidence type="ECO:0000256" key="3">
    <source>
        <dbReference type="ARBA" id="ARBA00022898"/>
    </source>
</evidence>
<dbReference type="Proteomes" id="UP000199663">
    <property type="component" value="Unassembled WGS sequence"/>
</dbReference>
<evidence type="ECO:0000313" key="6">
    <source>
        <dbReference type="Proteomes" id="UP000199663"/>
    </source>
</evidence>
<comment type="caution">
    <text evidence="5">The sequence shown here is derived from an EMBL/GenBank/DDBJ whole genome shotgun (WGS) entry which is preliminary data.</text>
</comment>
<reference evidence="5 6" key="1">
    <citation type="submission" date="2016-10" db="EMBL/GenBank/DDBJ databases">
        <authorList>
            <person name="Varghese N."/>
            <person name="Submissions S."/>
        </authorList>
    </citation>
    <scope>NUCLEOTIDE SEQUENCE [LARGE SCALE GENOMIC DNA]</scope>
    <source>
        <strain evidence="5 6">DSM 17997</strain>
    </source>
</reference>
<evidence type="ECO:0000259" key="4">
    <source>
        <dbReference type="Pfam" id="PF00155"/>
    </source>
</evidence>
<dbReference type="InterPro" id="IPR015424">
    <property type="entry name" value="PyrdxlP-dep_Trfase"/>
</dbReference>
<sequence length="354" mass="39380">MHPFLLTSKINRTILHEGRDYLFFSGTAYLGMGSSEAFEELVISGIKKYGLNHGLSRINNVRLAVYEQFETYFAEKAGADRALVWSSGYLAGNAAVNHLRKGMDKVFVAPDTHPAVLPEDWALDPKPTFAEWVSMVGAFCEKNSAQKILILGNALDPLEPSLHDYNWIQTLPLKHEYTLLVDDSHAFGVAGEGIFGTYRQLKHLSVNLVVSGSLGKGIGLPAGIILGNLETIGLIENHQTFRSSSPPPPAYLDAFLQGQHLYVERKEKLFNNLEYFSALTKNTKGLTFIPRYPVYSFTDPNWVNHLQEHGIIVSSFPYPSAHSRKVNRIVISAHHEESDLYTLSKVLGAIAEHS</sequence>
<proteinExistence type="predicted"/>
<dbReference type="Gene3D" id="3.40.640.10">
    <property type="entry name" value="Type I PLP-dependent aspartate aminotransferase-like (Major domain)"/>
    <property type="match status" value="1"/>
</dbReference>
<evidence type="ECO:0000313" key="5">
    <source>
        <dbReference type="EMBL" id="SDY66361.1"/>
    </source>
</evidence>
<dbReference type="InterPro" id="IPR004839">
    <property type="entry name" value="Aminotransferase_I/II_large"/>
</dbReference>
<dbReference type="PANTHER" id="PTHR13693">
    <property type="entry name" value="CLASS II AMINOTRANSFERASE/8-AMINO-7-OXONONANOATE SYNTHASE"/>
    <property type="match status" value="1"/>
</dbReference>
<feature type="domain" description="Aminotransferase class I/classII large" evidence="4">
    <location>
        <begin position="145"/>
        <end position="341"/>
    </location>
</feature>
<gene>
    <name evidence="5" type="ORF">SAMN05444412_102150</name>
</gene>
<dbReference type="PANTHER" id="PTHR13693:SF100">
    <property type="entry name" value="8-AMINO-7-OXONONANOATE SYNTHASE"/>
    <property type="match status" value="1"/>
</dbReference>
<dbReference type="Pfam" id="PF00155">
    <property type="entry name" value="Aminotran_1_2"/>
    <property type="match status" value="1"/>
</dbReference>
<dbReference type="InterPro" id="IPR015421">
    <property type="entry name" value="PyrdxlP-dep_Trfase_major"/>
</dbReference>
<dbReference type="EMBL" id="FNQC01000002">
    <property type="protein sequence ID" value="SDY66361.1"/>
    <property type="molecule type" value="Genomic_DNA"/>
</dbReference>
<dbReference type="SUPFAM" id="SSF53383">
    <property type="entry name" value="PLP-dependent transferases"/>
    <property type="match status" value="1"/>
</dbReference>
<keyword evidence="6" id="KW-1185">Reference proteome</keyword>
<organism evidence="5 6">
    <name type="scientific">Rhodonellum ikkaensis</name>
    <dbReference type="NCBI Taxonomy" id="336829"/>
    <lineage>
        <taxon>Bacteria</taxon>
        <taxon>Pseudomonadati</taxon>
        <taxon>Bacteroidota</taxon>
        <taxon>Cytophagia</taxon>
        <taxon>Cytophagales</taxon>
        <taxon>Cytophagaceae</taxon>
        <taxon>Rhodonellum</taxon>
    </lineage>
</organism>
<dbReference type="InterPro" id="IPR015422">
    <property type="entry name" value="PyrdxlP-dep_Trfase_small"/>
</dbReference>
<keyword evidence="2" id="KW-0808">Transferase</keyword>
<dbReference type="Gene3D" id="3.90.1150.10">
    <property type="entry name" value="Aspartate Aminotransferase, domain 1"/>
    <property type="match status" value="1"/>
</dbReference>
<protein>
    <submittedName>
        <fullName evidence="5">7-keto-8-aminopelargonate synthetase</fullName>
    </submittedName>
</protein>
<evidence type="ECO:0000256" key="1">
    <source>
        <dbReference type="ARBA" id="ARBA00001933"/>
    </source>
</evidence>
<dbReference type="InterPro" id="IPR050087">
    <property type="entry name" value="AON_synthase_class-II"/>
</dbReference>